<proteinExistence type="inferred from homology"/>
<dbReference type="InterPro" id="IPR002502">
    <property type="entry name" value="Amidase_domain"/>
</dbReference>
<dbReference type="EMBL" id="VOBQ01000022">
    <property type="protein sequence ID" value="TWO67827.1"/>
    <property type="molecule type" value="Genomic_DNA"/>
</dbReference>
<dbReference type="Pfam" id="PF01510">
    <property type="entry name" value="Amidase_2"/>
    <property type="match status" value="1"/>
</dbReference>
<dbReference type="InterPro" id="IPR036505">
    <property type="entry name" value="Amidase/PGRP_sf"/>
</dbReference>
<dbReference type="PANTHER" id="PTHR30417">
    <property type="entry name" value="N-ACETYLMURAMOYL-L-ALANINE AMIDASE AMID"/>
    <property type="match status" value="1"/>
</dbReference>
<keyword evidence="15" id="KW-1185">Reference proteome</keyword>
<evidence type="ECO:0000256" key="6">
    <source>
        <dbReference type="ARBA" id="ARBA00022490"/>
    </source>
</evidence>
<evidence type="ECO:0000313" key="15">
    <source>
        <dbReference type="Proteomes" id="UP000318199"/>
    </source>
</evidence>
<evidence type="ECO:0000256" key="12">
    <source>
        <dbReference type="ARBA" id="ARBA00042615"/>
    </source>
</evidence>
<reference evidence="14 15" key="1">
    <citation type="submission" date="2019-07" db="EMBL/GenBank/DDBJ databases">
        <title>Caenimonas sedimenti sp. nov., isolated from activated sludge.</title>
        <authorList>
            <person name="Xu J."/>
        </authorList>
    </citation>
    <scope>NUCLEOTIDE SEQUENCE [LARGE SCALE GENOMIC DNA]</scope>
    <source>
        <strain evidence="14 15">HX-9-20</strain>
    </source>
</reference>
<dbReference type="GO" id="GO:0008745">
    <property type="term" value="F:N-acetylmuramoyl-L-alanine amidase activity"/>
    <property type="evidence" value="ECO:0007669"/>
    <property type="project" value="UniProtKB-EC"/>
</dbReference>
<dbReference type="EC" id="3.5.1.28" evidence="5"/>
<dbReference type="SUPFAM" id="SSF55846">
    <property type="entry name" value="N-acetylmuramoyl-L-alanine amidase-like"/>
    <property type="match status" value="1"/>
</dbReference>
<dbReference type="InterPro" id="IPR051206">
    <property type="entry name" value="NAMLAA_amidase_2"/>
</dbReference>
<evidence type="ECO:0000256" key="2">
    <source>
        <dbReference type="ARBA" id="ARBA00001947"/>
    </source>
</evidence>
<keyword evidence="8 14" id="KW-0378">Hydrolase</keyword>
<dbReference type="AlphaFoldDB" id="A0A562ZHG3"/>
<dbReference type="GO" id="GO:0009253">
    <property type="term" value="P:peptidoglycan catabolic process"/>
    <property type="evidence" value="ECO:0007669"/>
    <property type="project" value="InterPro"/>
</dbReference>
<evidence type="ECO:0000259" key="13">
    <source>
        <dbReference type="SMART" id="SM00644"/>
    </source>
</evidence>
<dbReference type="NCBIfam" id="NF008758">
    <property type="entry name" value="PRK11789.1"/>
    <property type="match status" value="1"/>
</dbReference>
<gene>
    <name evidence="14" type="primary">ampD</name>
    <name evidence="14" type="ORF">FN976_24650</name>
</gene>
<keyword evidence="6" id="KW-0963">Cytoplasm</keyword>
<organism evidence="14 15">
    <name type="scientific">Caenimonas sedimenti</name>
    <dbReference type="NCBI Taxonomy" id="2596921"/>
    <lineage>
        <taxon>Bacteria</taxon>
        <taxon>Pseudomonadati</taxon>
        <taxon>Pseudomonadota</taxon>
        <taxon>Betaproteobacteria</taxon>
        <taxon>Burkholderiales</taxon>
        <taxon>Comamonadaceae</taxon>
        <taxon>Caenimonas</taxon>
    </lineage>
</organism>
<keyword evidence="10" id="KW-0961">Cell wall biogenesis/degradation</keyword>
<evidence type="ECO:0000256" key="4">
    <source>
        <dbReference type="ARBA" id="ARBA00007553"/>
    </source>
</evidence>
<name>A0A562ZHG3_9BURK</name>
<evidence type="ECO:0000313" key="14">
    <source>
        <dbReference type="EMBL" id="TWO67827.1"/>
    </source>
</evidence>
<evidence type="ECO:0000256" key="7">
    <source>
        <dbReference type="ARBA" id="ARBA00022723"/>
    </source>
</evidence>
<evidence type="ECO:0000256" key="3">
    <source>
        <dbReference type="ARBA" id="ARBA00004496"/>
    </source>
</evidence>
<dbReference type="Proteomes" id="UP000318199">
    <property type="component" value="Unassembled WGS sequence"/>
</dbReference>
<dbReference type="PANTHER" id="PTHR30417:SF4">
    <property type="entry name" value="1,6-ANHYDRO-N-ACETYLMURAMYL-L-ALANINE AMIDASE AMPD"/>
    <property type="match status" value="1"/>
</dbReference>
<dbReference type="GO" id="GO:0009254">
    <property type="term" value="P:peptidoglycan turnover"/>
    <property type="evidence" value="ECO:0007669"/>
    <property type="project" value="TreeGrafter"/>
</dbReference>
<dbReference type="Gene3D" id="3.40.80.10">
    <property type="entry name" value="Peptidoglycan recognition protein-like"/>
    <property type="match status" value="1"/>
</dbReference>
<protein>
    <recommendedName>
        <fullName evidence="11">1,6-anhydro-N-acetylmuramyl-L-alanine amidase AmpD</fullName>
        <ecNumber evidence="5">3.5.1.28</ecNumber>
    </recommendedName>
    <alternativeName>
        <fullName evidence="12">N-acetylmuramoyl-L-alanine amidase</fullName>
    </alternativeName>
</protein>
<accession>A0A562ZHG3</accession>
<sequence>MTPPAESGGDALWADGWYRFARRLDSPNFGPRPAGALVDLIVVHSISLPPGVYGGDEVQRLFTNTLDWEAHPYFKSIEGMQVSAHFYIRRDGALWQFVSCDDRAWHAGPSSYRGRSNCNDDSVGIELEGLEGETFEAAQYEALAVLSSAIAQHYPVVHVAGHEHIAPGRKGDPGSGFEWAELQRSLGWADERFAFLRS</sequence>
<comment type="catalytic activity">
    <reaction evidence="1">
        <text>Hydrolyzes the link between N-acetylmuramoyl residues and L-amino acid residues in certain cell-wall glycopeptides.</text>
        <dbReference type="EC" id="3.5.1.28"/>
    </reaction>
</comment>
<dbReference type="GO" id="GO:0005737">
    <property type="term" value="C:cytoplasm"/>
    <property type="evidence" value="ECO:0007669"/>
    <property type="project" value="UniProtKB-SubCell"/>
</dbReference>
<comment type="cofactor">
    <cofactor evidence="2">
        <name>Zn(2+)</name>
        <dbReference type="ChEBI" id="CHEBI:29105"/>
    </cofactor>
</comment>
<evidence type="ECO:0000256" key="11">
    <source>
        <dbReference type="ARBA" id="ARBA00039257"/>
    </source>
</evidence>
<keyword evidence="9" id="KW-0862">Zinc</keyword>
<dbReference type="CDD" id="cd06583">
    <property type="entry name" value="PGRP"/>
    <property type="match status" value="1"/>
</dbReference>
<evidence type="ECO:0000256" key="9">
    <source>
        <dbReference type="ARBA" id="ARBA00022833"/>
    </source>
</evidence>
<evidence type="ECO:0000256" key="5">
    <source>
        <dbReference type="ARBA" id="ARBA00011901"/>
    </source>
</evidence>
<feature type="domain" description="N-acetylmuramoyl-L-alanine amidase" evidence="13">
    <location>
        <begin position="26"/>
        <end position="174"/>
    </location>
</feature>
<comment type="subcellular location">
    <subcellularLocation>
        <location evidence="3">Cytoplasm</location>
    </subcellularLocation>
</comment>
<dbReference type="GO" id="GO:0071555">
    <property type="term" value="P:cell wall organization"/>
    <property type="evidence" value="ECO:0007669"/>
    <property type="project" value="UniProtKB-KW"/>
</dbReference>
<comment type="similarity">
    <text evidence="4">Belongs to the N-acetylmuramoyl-L-alanine amidase 2 family.</text>
</comment>
<comment type="caution">
    <text evidence="14">The sequence shown here is derived from an EMBL/GenBank/DDBJ whole genome shotgun (WGS) entry which is preliminary data.</text>
</comment>
<dbReference type="RefSeq" id="WP_145895951.1">
    <property type="nucleotide sequence ID" value="NZ_VOBQ01000022.1"/>
</dbReference>
<keyword evidence="7" id="KW-0479">Metal-binding</keyword>
<evidence type="ECO:0000256" key="10">
    <source>
        <dbReference type="ARBA" id="ARBA00023316"/>
    </source>
</evidence>
<evidence type="ECO:0000256" key="8">
    <source>
        <dbReference type="ARBA" id="ARBA00022801"/>
    </source>
</evidence>
<dbReference type="GO" id="GO:0046872">
    <property type="term" value="F:metal ion binding"/>
    <property type="evidence" value="ECO:0007669"/>
    <property type="project" value="UniProtKB-KW"/>
</dbReference>
<dbReference type="OrthoDB" id="9794842at2"/>
<evidence type="ECO:0000256" key="1">
    <source>
        <dbReference type="ARBA" id="ARBA00001561"/>
    </source>
</evidence>
<dbReference type="SMART" id="SM00644">
    <property type="entry name" value="Ami_2"/>
    <property type="match status" value="1"/>
</dbReference>